<dbReference type="InterPro" id="IPR001647">
    <property type="entry name" value="HTH_TetR"/>
</dbReference>
<dbReference type="PROSITE" id="PS50977">
    <property type="entry name" value="HTH_TETR_2"/>
    <property type="match status" value="1"/>
</dbReference>
<dbReference type="Gene3D" id="1.10.357.10">
    <property type="entry name" value="Tetracycline Repressor, domain 2"/>
    <property type="match status" value="1"/>
</dbReference>
<feature type="region of interest" description="Disordered" evidence="3">
    <location>
        <begin position="1"/>
        <end position="36"/>
    </location>
</feature>
<organism evidence="5 6">
    <name type="scientific">Mesorhizobium liriopis</name>
    <dbReference type="NCBI Taxonomy" id="2953882"/>
    <lineage>
        <taxon>Bacteria</taxon>
        <taxon>Pseudomonadati</taxon>
        <taxon>Pseudomonadota</taxon>
        <taxon>Alphaproteobacteria</taxon>
        <taxon>Hyphomicrobiales</taxon>
        <taxon>Phyllobacteriaceae</taxon>
        <taxon>Mesorhizobium</taxon>
    </lineage>
</organism>
<dbReference type="InterPro" id="IPR050109">
    <property type="entry name" value="HTH-type_TetR-like_transc_reg"/>
</dbReference>
<reference evidence="5 6" key="1">
    <citation type="submission" date="2022-06" db="EMBL/GenBank/DDBJ databases">
        <title>Mesorhizobium sp. strain RP14 Genome sequencing and assembly.</title>
        <authorList>
            <person name="Kim I."/>
        </authorList>
    </citation>
    <scope>NUCLEOTIDE SEQUENCE [LARGE SCALE GENOMIC DNA]</scope>
    <source>
        <strain evidence="6">RP14(2022)</strain>
    </source>
</reference>
<dbReference type="PRINTS" id="PR00455">
    <property type="entry name" value="HTHTETR"/>
</dbReference>
<dbReference type="Pfam" id="PF14246">
    <property type="entry name" value="TetR_C_7"/>
    <property type="match status" value="1"/>
</dbReference>
<keyword evidence="1 2" id="KW-0238">DNA-binding</keyword>
<dbReference type="InterPro" id="IPR023772">
    <property type="entry name" value="DNA-bd_HTH_TetR-type_CS"/>
</dbReference>
<evidence type="ECO:0000256" key="3">
    <source>
        <dbReference type="SAM" id="MobiDB-lite"/>
    </source>
</evidence>
<proteinExistence type="predicted"/>
<name>A0ABT1CDX5_9HYPH</name>
<dbReference type="InterPro" id="IPR009057">
    <property type="entry name" value="Homeodomain-like_sf"/>
</dbReference>
<keyword evidence="6" id="KW-1185">Reference proteome</keyword>
<dbReference type="EMBL" id="JAMXQS010000020">
    <property type="protein sequence ID" value="MCO6052370.1"/>
    <property type="molecule type" value="Genomic_DNA"/>
</dbReference>
<dbReference type="SUPFAM" id="SSF48498">
    <property type="entry name" value="Tetracyclin repressor-like, C-terminal domain"/>
    <property type="match status" value="1"/>
</dbReference>
<dbReference type="SUPFAM" id="SSF46689">
    <property type="entry name" value="Homeodomain-like"/>
    <property type="match status" value="1"/>
</dbReference>
<evidence type="ECO:0000256" key="1">
    <source>
        <dbReference type="ARBA" id="ARBA00023125"/>
    </source>
</evidence>
<evidence type="ECO:0000313" key="6">
    <source>
        <dbReference type="Proteomes" id="UP001205906"/>
    </source>
</evidence>
<accession>A0ABT1CDX5</accession>
<dbReference type="PANTHER" id="PTHR30055:SF146">
    <property type="entry name" value="HTH-TYPE TRANSCRIPTIONAL DUAL REGULATOR CECR"/>
    <property type="match status" value="1"/>
</dbReference>
<dbReference type="Gene3D" id="1.10.10.60">
    <property type="entry name" value="Homeodomain-like"/>
    <property type="match status" value="1"/>
</dbReference>
<feature type="DNA-binding region" description="H-T-H motif" evidence="2">
    <location>
        <begin position="88"/>
        <end position="107"/>
    </location>
</feature>
<dbReference type="InterPro" id="IPR036271">
    <property type="entry name" value="Tet_transcr_reg_TetR-rel_C_sf"/>
</dbReference>
<protein>
    <submittedName>
        <fullName evidence="5">TetR/AcrR family transcriptional regulator</fullName>
    </submittedName>
</protein>
<dbReference type="Proteomes" id="UP001205906">
    <property type="component" value="Unassembled WGS sequence"/>
</dbReference>
<dbReference type="RefSeq" id="WP_252822825.1">
    <property type="nucleotide sequence ID" value="NZ_JAMXQS010000020.1"/>
</dbReference>
<feature type="compositionally biased region" description="Basic and acidic residues" evidence="3">
    <location>
        <begin position="1"/>
        <end position="26"/>
    </location>
</feature>
<evidence type="ECO:0000256" key="2">
    <source>
        <dbReference type="PROSITE-ProRule" id="PRU00335"/>
    </source>
</evidence>
<comment type="caution">
    <text evidence="5">The sequence shown here is derived from an EMBL/GenBank/DDBJ whole genome shotgun (WGS) entry which is preliminary data.</text>
</comment>
<gene>
    <name evidence="5" type="ORF">NGM99_21535</name>
</gene>
<dbReference type="PROSITE" id="PS01081">
    <property type="entry name" value="HTH_TETR_1"/>
    <property type="match status" value="1"/>
</dbReference>
<dbReference type="PANTHER" id="PTHR30055">
    <property type="entry name" value="HTH-TYPE TRANSCRIPTIONAL REGULATOR RUTR"/>
    <property type="match status" value="1"/>
</dbReference>
<dbReference type="InterPro" id="IPR039536">
    <property type="entry name" value="TetR_C_Proteobacteria"/>
</dbReference>
<sequence>METLKERAHTNDITRKAKTEAGKTEAGKAQSGKVEAGAVTDAQACPADAKGQEAGTKPCDTPALSKKAKQILDGARSAFHELGYEGTSVDEIARRAGVSKPTLYTHFGDKQALFAATFARECQDYAETAFHDDVADTMTCVETKLRSLAHELVTFFVAPDTQRMFRSAVAEAARFPDLGRAYFKAGEATKQRIKLILERATEHGLLAVPDLDLAAHQFVVLCKADGFYKGLFMVEKTFSKDDINRIANGTVELFMNG</sequence>
<feature type="domain" description="HTH tetR-type" evidence="4">
    <location>
        <begin position="65"/>
        <end position="125"/>
    </location>
</feature>
<evidence type="ECO:0000313" key="5">
    <source>
        <dbReference type="EMBL" id="MCO6052370.1"/>
    </source>
</evidence>
<feature type="non-terminal residue" evidence="5">
    <location>
        <position position="257"/>
    </location>
</feature>
<evidence type="ECO:0000259" key="4">
    <source>
        <dbReference type="PROSITE" id="PS50977"/>
    </source>
</evidence>
<dbReference type="Pfam" id="PF00440">
    <property type="entry name" value="TetR_N"/>
    <property type="match status" value="1"/>
</dbReference>